<dbReference type="GO" id="GO:0003700">
    <property type="term" value="F:DNA-binding transcription factor activity"/>
    <property type="evidence" value="ECO:0007669"/>
    <property type="project" value="InterPro"/>
</dbReference>
<gene>
    <name evidence="3" type="ORF">OGAPHI_000190</name>
</gene>
<comment type="caution">
    <text evidence="3">The sequence shown here is derived from an EMBL/GenBank/DDBJ whole genome shotgun (WGS) entry which is preliminary data.</text>
</comment>
<evidence type="ECO:0000259" key="2">
    <source>
        <dbReference type="Pfam" id="PF04082"/>
    </source>
</evidence>
<dbReference type="GO" id="GO:0003677">
    <property type="term" value="F:DNA binding"/>
    <property type="evidence" value="ECO:0007669"/>
    <property type="project" value="InterPro"/>
</dbReference>
<dbReference type="OrthoDB" id="3266505at2759"/>
<organism evidence="3 4">
    <name type="scientific">Ogataea philodendri</name>
    <dbReference type="NCBI Taxonomy" id="1378263"/>
    <lineage>
        <taxon>Eukaryota</taxon>
        <taxon>Fungi</taxon>
        <taxon>Dikarya</taxon>
        <taxon>Ascomycota</taxon>
        <taxon>Saccharomycotina</taxon>
        <taxon>Pichiomycetes</taxon>
        <taxon>Pichiales</taxon>
        <taxon>Pichiaceae</taxon>
        <taxon>Ogataea</taxon>
    </lineage>
</organism>
<dbReference type="InterPro" id="IPR050987">
    <property type="entry name" value="AtrR-like"/>
</dbReference>
<dbReference type="Proteomes" id="UP000769157">
    <property type="component" value="Unassembled WGS sequence"/>
</dbReference>
<evidence type="ECO:0000256" key="1">
    <source>
        <dbReference type="ARBA" id="ARBA00023242"/>
    </source>
</evidence>
<dbReference type="CDD" id="cd12148">
    <property type="entry name" value="fungal_TF_MHR"/>
    <property type="match status" value="1"/>
</dbReference>
<dbReference type="GO" id="GO:0008270">
    <property type="term" value="F:zinc ion binding"/>
    <property type="evidence" value="ECO:0007669"/>
    <property type="project" value="InterPro"/>
</dbReference>
<reference evidence="3" key="1">
    <citation type="journal article" date="2021" name="Open Biol.">
        <title>Shared evolutionary footprints suggest mitochondrial oxidative damage underlies multiple complex I losses in fungi.</title>
        <authorList>
            <person name="Schikora-Tamarit M.A."/>
            <person name="Marcet-Houben M."/>
            <person name="Nosek J."/>
            <person name="Gabaldon T."/>
        </authorList>
    </citation>
    <scope>NUCLEOTIDE SEQUENCE</scope>
    <source>
        <strain evidence="3">CBS6075</strain>
    </source>
</reference>
<dbReference type="InterPro" id="IPR007219">
    <property type="entry name" value="XnlR_reg_dom"/>
</dbReference>
<evidence type="ECO:0000313" key="4">
    <source>
        <dbReference type="Proteomes" id="UP000769157"/>
    </source>
</evidence>
<dbReference type="Pfam" id="PF04082">
    <property type="entry name" value="Fungal_trans"/>
    <property type="match status" value="1"/>
</dbReference>
<reference evidence="3" key="2">
    <citation type="submission" date="2021-01" db="EMBL/GenBank/DDBJ databases">
        <authorList>
            <person name="Schikora-Tamarit M.A."/>
        </authorList>
    </citation>
    <scope>NUCLEOTIDE SEQUENCE</scope>
    <source>
        <strain evidence="3">CBS6075</strain>
    </source>
</reference>
<name>A0A9P8PFT4_9ASCO</name>
<dbReference type="AlphaFoldDB" id="A0A9P8PFT4"/>
<proteinExistence type="predicted"/>
<dbReference type="RefSeq" id="XP_046064664.1">
    <property type="nucleotide sequence ID" value="XM_046202731.1"/>
</dbReference>
<keyword evidence="1" id="KW-0539">Nucleus</keyword>
<dbReference type="GO" id="GO:0006351">
    <property type="term" value="P:DNA-templated transcription"/>
    <property type="evidence" value="ECO:0007669"/>
    <property type="project" value="InterPro"/>
</dbReference>
<sequence>MKRDCHFSNPRRKTLVLESRLKDLEAKAKAYDLLFKNESHQHVDHDTSEAEEIESDDSMFETSSSDALIQKVMRIKRLREIKVDKPSLFEIEKLSGNPQLSSFDVKYAEFLMMKTLTAIFLPLEPEGLKQKFIEYSASGSLKFPSCDDDYWKQLLMITIAMGQLWDSSSATSAQIYPGYDFFIATLASIDLTHSLRHPRLIEVCNCICYYFRAIGDEKNALFYSNVAIELAVLMRLYVPDPSERDKLQEYRKQLWWKTYTINRFIDLKVGDPLLINRHLIKIGFPRTFFDPVPGGGDSPDASYISSYFNLALLSEDIINVIYLKAGLQSGKQKYLKSVWEVIQKILDWTKGLPEKYKAHELVNLPLDKKRWCGSLHLIHCFVVHVATIPIFLRVIKKKQENKALGLEYEFEELPNLVATLLTICFNFACQALEVVAMLYSNNILAVFGPMDLDHLYGASMTFYMAMLLGYKQFPNAEQSLQKCLRYAKFMADSGNKRAKEEYRFLINAIKELKQSDSEDFSVLGDIELPIHAESQSPIFEPPNNLDFLSEIDAQFWEEVYMQGPEINYSLDSGDFFENLI</sequence>
<dbReference type="EMBL" id="JAEUBE010000055">
    <property type="protein sequence ID" value="KAH3671488.1"/>
    <property type="molecule type" value="Genomic_DNA"/>
</dbReference>
<dbReference type="GeneID" id="70232158"/>
<keyword evidence="4" id="KW-1185">Reference proteome</keyword>
<feature type="domain" description="Xylanolytic transcriptional activator regulatory" evidence="2">
    <location>
        <begin position="154"/>
        <end position="287"/>
    </location>
</feature>
<accession>A0A9P8PFT4</accession>
<evidence type="ECO:0000313" key="3">
    <source>
        <dbReference type="EMBL" id="KAH3671488.1"/>
    </source>
</evidence>
<protein>
    <recommendedName>
        <fullName evidence="2">Xylanolytic transcriptional activator regulatory domain-containing protein</fullName>
    </recommendedName>
</protein>
<dbReference type="PANTHER" id="PTHR46910">
    <property type="entry name" value="TRANSCRIPTION FACTOR PDR1"/>
    <property type="match status" value="1"/>
</dbReference>
<dbReference type="PANTHER" id="PTHR46910:SF39">
    <property type="entry name" value="ZN(II)2CYS6 TRANSCRIPTION FACTOR (EUROFUNG)"/>
    <property type="match status" value="1"/>
</dbReference>